<evidence type="ECO:0000256" key="12">
    <source>
        <dbReference type="ARBA" id="ARBA00022840"/>
    </source>
</evidence>
<dbReference type="Pfam" id="PF01661">
    <property type="entry name" value="Macro"/>
    <property type="match status" value="1"/>
</dbReference>
<proteinExistence type="predicted"/>
<evidence type="ECO:0000313" key="19">
    <source>
        <dbReference type="EMBL" id="ATY47660.1"/>
    </source>
</evidence>
<evidence type="ECO:0000256" key="8">
    <source>
        <dbReference type="ARBA" id="ARBA00022801"/>
    </source>
</evidence>
<keyword evidence="13" id="KW-0693">Viral RNA replication</keyword>
<dbReference type="InterPro" id="IPR027351">
    <property type="entry name" value="(+)RNA_virus_helicase_core_dom"/>
</dbReference>
<feature type="domain" description="Alphavirus-like MT" evidence="18">
    <location>
        <begin position="56"/>
        <end position="240"/>
    </location>
</feature>
<dbReference type="SUPFAM" id="SSF56672">
    <property type="entry name" value="DNA/RNA polymerases"/>
    <property type="match status" value="1"/>
</dbReference>
<keyword evidence="4" id="KW-0808">Transferase</keyword>
<evidence type="ECO:0000256" key="10">
    <source>
        <dbReference type="ARBA" id="ARBA00022807"/>
    </source>
</evidence>
<evidence type="ECO:0000259" key="18">
    <source>
        <dbReference type="PROSITE" id="PS51743"/>
    </source>
</evidence>
<dbReference type="Gene3D" id="3.40.50.300">
    <property type="entry name" value="P-loop containing nucleotide triphosphate hydrolases"/>
    <property type="match status" value="2"/>
</dbReference>
<dbReference type="InterPro" id="IPR043502">
    <property type="entry name" value="DNA/RNA_pol_sf"/>
</dbReference>
<dbReference type="InterPro" id="IPR044371">
    <property type="entry name" value="Macro_X_NSP3-like"/>
</dbReference>
<evidence type="ECO:0000256" key="7">
    <source>
        <dbReference type="ARBA" id="ARBA00022741"/>
    </source>
</evidence>
<dbReference type="SMART" id="SM00506">
    <property type="entry name" value="A1pp"/>
    <property type="match status" value="1"/>
</dbReference>
<dbReference type="GO" id="GO:0003723">
    <property type="term" value="F:RNA binding"/>
    <property type="evidence" value="ECO:0007669"/>
    <property type="project" value="InterPro"/>
</dbReference>
<keyword evidence="8" id="KW-0378">Hydrolase</keyword>
<protein>
    <submittedName>
        <fullName evidence="19">Non-structural polyprotein</fullName>
    </submittedName>
</protein>
<keyword evidence="6" id="KW-0479">Metal-binding</keyword>
<name>A0A2H4RDP9_9VIRU</name>
<feature type="domain" description="Macro" evidence="16">
    <location>
        <begin position="778"/>
        <end position="948"/>
    </location>
</feature>
<evidence type="ECO:0000256" key="11">
    <source>
        <dbReference type="ARBA" id="ARBA00022833"/>
    </source>
</evidence>
<comment type="cofactor">
    <cofactor evidence="1">
        <name>Mg(2+)</name>
        <dbReference type="ChEBI" id="CHEBI:18420"/>
    </cofactor>
</comment>
<dbReference type="PROSITE" id="PS51154">
    <property type="entry name" value="MACRO"/>
    <property type="match status" value="1"/>
</dbReference>
<evidence type="ECO:0000259" key="15">
    <source>
        <dbReference type="PROSITE" id="PS50507"/>
    </source>
</evidence>
<dbReference type="SUPFAM" id="SSF52540">
    <property type="entry name" value="P-loop containing nucleoside triphosphate hydrolases"/>
    <property type="match status" value="2"/>
</dbReference>
<keyword evidence="3" id="KW-0645">Protease</keyword>
<feature type="domain" description="RdRp catalytic" evidence="15">
    <location>
        <begin position="1459"/>
        <end position="1570"/>
    </location>
</feature>
<dbReference type="GO" id="GO:0046872">
    <property type="term" value="F:metal ion binding"/>
    <property type="evidence" value="ECO:0007669"/>
    <property type="project" value="UniProtKB-KW"/>
</dbReference>
<keyword evidence="5" id="KW-0548">Nucleotidyltransferase</keyword>
<evidence type="ECO:0000256" key="14">
    <source>
        <dbReference type="SAM" id="MobiDB-lite"/>
    </source>
</evidence>
<evidence type="ECO:0000259" key="16">
    <source>
        <dbReference type="PROSITE" id="PS51154"/>
    </source>
</evidence>
<dbReference type="SUPFAM" id="SSF52949">
    <property type="entry name" value="Macro domain-like"/>
    <property type="match status" value="1"/>
</dbReference>
<evidence type="ECO:0000256" key="5">
    <source>
        <dbReference type="ARBA" id="ARBA00022695"/>
    </source>
</evidence>
<evidence type="ECO:0000256" key="2">
    <source>
        <dbReference type="ARBA" id="ARBA00022484"/>
    </source>
</evidence>
<dbReference type="GO" id="GO:0006351">
    <property type="term" value="P:DNA-templated transcription"/>
    <property type="evidence" value="ECO:0007669"/>
    <property type="project" value="InterPro"/>
</dbReference>
<dbReference type="InterPro" id="IPR001788">
    <property type="entry name" value="RNA-dep_RNA_pol_alsuvir"/>
</dbReference>
<keyword evidence="10" id="KW-0788">Thiol protease</keyword>
<dbReference type="GO" id="GO:0003968">
    <property type="term" value="F:RNA-directed RNA polymerase activity"/>
    <property type="evidence" value="ECO:0007669"/>
    <property type="project" value="UniProtKB-KW"/>
</dbReference>
<accession>A0A2H4RDP9</accession>
<dbReference type="GO" id="GO:0016556">
    <property type="term" value="P:mRNA modification"/>
    <property type="evidence" value="ECO:0007669"/>
    <property type="project" value="InterPro"/>
</dbReference>
<dbReference type="InterPro" id="IPR002589">
    <property type="entry name" value="Macro_dom"/>
</dbReference>
<evidence type="ECO:0000256" key="1">
    <source>
        <dbReference type="ARBA" id="ARBA00001946"/>
    </source>
</evidence>
<dbReference type="PROSITE" id="PS51657">
    <property type="entry name" value="PSRV_HELICASE"/>
    <property type="match status" value="1"/>
</dbReference>
<dbReference type="GO" id="GO:0008234">
    <property type="term" value="F:cysteine-type peptidase activity"/>
    <property type="evidence" value="ECO:0007669"/>
    <property type="project" value="UniProtKB-KW"/>
</dbReference>
<keyword evidence="2" id="KW-0696">RNA-directed RNA polymerase</keyword>
<dbReference type="CDD" id="cd21557">
    <property type="entry name" value="Macro_X_Nsp3-like"/>
    <property type="match status" value="1"/>
</dbReference>
<feature type="domain" description="(+)RNA virus helicase C-terminal" evidence="17">
    <location>
        <begin position="948"/>
        <end position="1221"/>
    </location>
</feature>
<dbReference type="GO" id="GO:0008174">
    <property type="term" value="F:mRNA methyltransferase activity"/>
    <property type="evidence" value="ECO:0007669"/>
    <property type="project" value="UniProtKB-UniRule"/>
</dbReference>
<dbReference type="GO" id="GO:0005524">
    <property type="term" value="F:ATP binding"/>
    <property type="evidence" value="ECO:0007669"/>
    <property type="project" value="UniProtKB-KW"/>
</dbReference>
<keyword evidence="7" id="KW-0547">Nucleotide-binding</keyword>
<organism evidence="19">
    <name type="scientific">Hepevirus sp</name>
    <dbReference type="NCBI Taxonomy" id="2055261"/>
    <lineage>
        <taxon>Viruses</taxon>
        <taxon>Riboviria</taxon>
        <taxon>Orthornavirae</taxon>
        <taxon>Kitrinoviricota</taxon>
        <taxon>Alsuviricetes</taxon>
        <taxon>Hepelivirales</taxon>
        <taxon>Hepeviridae</taxon>
    </lineage>
</organism>
<dbReference type="GO" id="GO:0039694">
    <property type="term" value="P:viral RNA genome replication"/>
    <property type="evidence" value="ECO:0007669"/>
    <property type="project" value="InterPro"/>
</dbReference>
<dbReference type="PROSITE" id="PS51743">
    <property type="entry name" value="ALPHAVIRUS_MT"/>
    <property type="match status" value="1"/>
</dbReference>
<dbReference type="GO" id="GO:0004386">
    <property type="term" value="F:helicase activity"/>
    <property type="evidence" value="ECO:0007669"/>
    <property type="project" value="UniProtKB-KW"/>
</dbReference>
<dbReference type="InterPro" id="IPR007094">
    <property type="entry name" value="RNA-dir_pol_PSvirus"/>
</dbReference>
<dbReference type="InterPro" id="IPR043472">
    <property type="entry name" value="Macro_dom-like"/>
</dbReference>
<reference evidence="19" key="1">
    <citation type="journal article" date="2018" name="Microbiome">
        <title>Comparative analysis of rodent and small mammal viromes to better understand the wildlife origin of emerging infectious diseases.</title>
        <authorList>
            <person name="Wu Z."/>
            <person name="Lu L."/>
            <person name="Du J."/>
            <person name="Yang L."/>
            <person name="Ren X."/>
            <person name="Liu B."/>
            <person name="Jiang J."/>
            <person name="Yang J."/>
            <person name="Dong J."/>
            <person name="Sun L."/>
            <person name="Zhu Y."/>
            <person name="Li Y."/>
            <person name="Zheng D."/>
            <person name="Zhang C."/>
            <person name="Su H."/>
            <person name="Zheng Y."/>
            <person name="Zhou H."/>
            <person name="Zhu G."/>
            <person name="Li H."/>
            <person name="Chmura A."/>
            <person name="Yang F."/>
            <person name="Daszak P."/>
            <person name="Wang J."/>
            <person name="Liu Q."/>
            <person name="Jin Q."/>
        </authorList>
    </citation>
    <scope>NUCLEOTIDE SEQUENCE</scope>
    <source>
        <strain evidence="19">RtCb-HEV/HeB2014</strain>
    </source>
</reference>
<dbReference type="InterPro" id="IPR002588">
    <property type="entry name" value="Alphavirus-like_MT_dom"/>
</dbReference>
<dbReference type="Pfam" id="PF01660">
    <property type="entry name" value="Vmethyltransf"/>
    <property type="match status" value="1"/>
</dbReference>
<keyword evidence="12" id="KW-0067">ATP-binding</keyword>
<evidence type="ECO:0000256" key="6">
    <source>
        <dbReference type="ARBA" id="ARBA00022723"/>
    </source>
</evidence>
<dbReference type="InterPro" id="IPR027417">
    <property type="entry name" value="P-loop_NTPase"/>
</dbReference>
<dbReference type="GO" id="GO:0006508">
    <property type="term" value="P:proteolysis"/>
    <property type="evidence" value="ECO:0007669"/>
    <property type="project" value="UniProtKB-KW"/>
</dbReference>
<feature type="region of interest" description="Disordered" evidence="14">
    <location>
        <begin position="746"/>
        <end position="776"/>
    </location>
</feature>
<evidence type="ECO:0000256" key="13">
    <source>
        <dbReference type="ARBA" id="ARBA00022953"/>
    </source>
</evidence>
<evidence type="ECO:0000256" key="9">
    <source>
        <dbReference type="ARBA" id="ARBA00022806"/>
    </source>
</evidence>
<feature type="compositionally biased region" description="Pro residues" evidence="14">
    <location>
        <begin position="762"/>
        <end position="771"/>
    </location>
</feature>
<keyword evidence="9" id="KW-0347">Helicase</keyword>
<evidence type="ECO:0000259" key="17">
    <source>
        <dbReference type="PROSITE" id="PS51657"/>
    </source>
</evidence>
<dbReference type="Pfam" id="PF00978">
    <property type="entry name" value="RdRP_2"/>
    <property type="match status" value="1"/>
</dbReference>
<dbReference type="GO" id="GO:0006396">
    <property type="term" value="P:RNA processing"/>
    <property type="evidence" value="ECO:0007669"/>
    <property type="project" value="InterPro"/>
</dbReference>
<dbReference type="EMBL" id="KY432899">
    <property type="protein sequence ID" value="ATY47660.1"/>
    <property type="molecule type" value="Genomic_RNA"/>
</dbReference>
<dbReference type="Gene3D" id="3.40.220.10">
    <property type="entry name" value="Leucine Aminopeptidase, subunit E, domain 1"/>
    <property type="match status" value="1"/>
</dbReference>
<sequence length="1695" mass="188225">MEAHQFLSCSGVKTALEGAATAAAAAAFVNAHVVNAYVSQQQAQLLISLFQPVQLRFEPSVTWSHPIQRVIHNYFEAYVRKKAGKCLEVGAHPRSINDNPDVQHRCFLRPVGRDKQRWCSAPRRGPANNIRRSIMQDKKPLDVSYCLSGFEACDFQSETGIALYSLHDFDPVDVAKAMKKHGMLQLYAVLHLPVESLLPIGTYKTSTYTVYNTEDRIIVTYAGDSSAGYNHCRKKIRRWLKTTNVGGCNPLIIERVRAMGAHFVLLITATEEISPMPYTPFPRSDLIYVRSLFGAAGQPAIFDAICCESQRSTFHSVPESIWQRLMLFGLTLDDGAFCCSRLMTYLRGISHKVTVGDLVANEGWDADEMSLTAVVVAAYLTICHNRWIRTQGISKGIKRLEVEHAQGKLTRLYSWLCEKLGCSKKGFIPGRQLAFYKLCSDWVSAGCYVRPSSLMFDQTRFCEHARRGRLKRLCCKALELSASCGCYLKSLCCGAASDTSDSSSDLEPISPILSPLTVPVRSKVERRDVQSPAPESNHTSSVNLSGEAIKMRPLKMRAITPPAPSRPPSWYLDEPDLDWVETSASIKSKFSYIPYSPKTLRELARELFRFQYRIQSKYEAIKDGTLYLPRVRVLLEEARLRPRFYLEMFFSPFFFSFRRSVVILNPFVSKEEDLFTLPSQDSRLQFAATPDGASQAPESPDYVVHRASDRSPTPSIGRCSLSIDTTSLLSYAGALPTPPVFTTRAPSGVFKPVPQPRSLKGTPPPVPPRRNPPVDKPKATRVLLRSYSDGSCVYEGSLFDSNCTWLVNAANRDHVPGGGICGIFHSKFPSCFDVSKAIMKVGDCVYMDSPRKIIHAVAPDYRRRKDRQGVFSAYADTLHRLGTAAYPLLGTGIFQVPFSVSIAAWERYHRPGDELYLLGPAAAWFKSQYVSHDYSTLNVTKAMVSLSDLAFAVEKGGAFDKFLPKDKVKMGPIKYRYIAGVPGSGKSTGISKNDCDMVVVPTNNLREDWQNRGFKVKTPHVALNLCKGLDVIVDEAPALAPHHLLYIMSHAASVLLLGDPNQIPALDFEGRGIVGALNLSLTPTEYRRVTHRCPRDVCAYLKADYPGITTTSSVVRSVVFNERPQGQLIVFTQAAKAIHKGSITVHEAQGATFDYTTLIATADSKGLIMQSRAHCIVALTRHREKCVVVDCAGMLRDVGVSEAVFSNFYLTKPFPRPAVPAKVPRGDIPVNNDDLDGIPEGYMDVALYQLSEHLGHRPTDVAAVVPPCPELEQGKLYLPFKMDTKDEIVVLRLSDTVHCRMAAPTDRAAVMATLVGRYGKKTKCWKGPTETVRDRLKRWIPTLDPVSFTEVELGELVDAMQARGQDGTAVVDLVLSDRDATRITFFQKDCNKFTTGETIAHGRVGQGISAWSKTTVALFGPLFRAIEKQIKDRLPPSVFFEDLYDESVLSAAVAASPGLKVFENDFSEFDSTQNDFSLSLECLLMEEAGAPDWLVTLYHLIRSSWVLQAPQESLKGKWKKHSGEPGTLLFNTVWNMAVIAYCFDFQDLSCCGFKGDDSFVCCSSFSLRQEASDMIAGCGLKLKQQFRAIGSYAGVIIAPGVGVVPDVVRFAGRLTEKNWGGKEGRSDELRQAVHDFLEKTRNTVHIVIEVCAMYYGCERNLVFNLLAGLKAVVKNKMMLVELVLPVLRLFRGIKE</sequence>
<dbReference type="CDD" id="cd18809">
    <property type="entry name" value="SF1_C_RecD"/>
    <property type="match status" value="1"/>
</dbReference>
<dbReference type="PROSITE" id="PS50507">
    <property type="entry name" value="RDRP_SSRNA_POS"/>
    <property type="match status" value="1"/>
</dbReference>
<evidence type="ECO:0000256" key="3">
    <source>
        <dbReference type="ARBA" id="ARBA00022670"/>
    </source>
</evidence>
<dbReference type="Pfam" id="PF01443">
    <property type="entry name" value="Viral_helicase1"/>
    <property type="match status" value="1"/>
</dbReference>
<evidence type="ECO:0000256" key="4">
    <source>
        <dbReference type="ARBA" id="ARBA00022679"/>
    </source>
</evidence>
<keyword evidence="11" id="KW-0862">Zinc</keyword>